<proteinExistence type="predicted"/>
<comment type="caution">
    <text evidence="2">The sequence shown here is derived from an EMBL/GenBank/DDBJ whole genome shotgun (WGS) entry which is preliminary data.</text>
</comment>
<evidence type="ECO:0000313" key="3">
    <source>
        <dbReference type="Proteomes" id="UP000822688"/>
    </source>
</evidence>
<dbReference type="AlphaFoldDB" id="A0A8T0HNN6"/>
<accession>A0A8T0HNN6</accession>
<name>A0A8T0HNN6_CERPU</name>
<dbReference type="Proteomes" id="UP000822688">
    <property type="component" value="Chromosome V"/>
</dbReference>
<gene>
    <name evidence="2" type="ORF">KC19_VG077300</name>
</gene>
<protein>
    <submittedName>
        <fullName evidence="2">Uncharacterized protein</fullName>
    </submittedName>
</protein>
<keyword evidence="1" id="KW-0812">Transmembrane</keyword>
<keyword evidence="1" id="KW-1133">Transmembrane helix</keyword>
<evidence type="ECO:0000313" key="2">
    <source>
        <dbReference type="EMBL" id="KAG0572218.1"/>
    </source>
</evidence>
<dbReference type="EMBL" id="CM026426">
    <property type="protein sequence ID" value="KAG0572218.1"/>
    <property type="molecule type" value="Genomic_DNA"/>
</dbReference>
<keyword evidence="1" id="KW-0472">Membrane</keyword>
<keyword evidence="3" id="KW-1185">Reference proteome</keyword>
<reference evidence="2" key="1">
    <citation type="submission" date="2020-06" db="EMBL/GenBank/DDBJ databases">
        <title>WGS assembly of Ceratodon purpureus strain R40.</title>
        <authorList>
            <person name="Carey S.B."/>
            <person name="Jenkins J."/>
            <person name="Shu S."/>
            <person name="Lovell J.T."/>
            <person name="Sreedasyam A."/>
            <person name="Maumus F."/>
            <person name="Tiley G.P."/>
            <person name="Fernandez-Pozo N."/>
            <person name="Barry K."/>
            <person name="Chen C."/>
            <person name="Wang M."/>
            <person name="Lipzen A."/>
            <person name="Daum C."/>
            <person name="Saski C.A."/>
            <person name="Payton A.C."/>
            <person name="Mcbreen J.C."/>
            <person name="Conrad R.E."/>
            <person name="Kollar L.M."/>
            <person name="Olsson S."/>
            <person name="Huttunen S."/>
            <person name="Landis J.B."/>
            <person name="Wickett N.J."/>
            <person name="Johnson M.G."/>
            <person name="Rensing S.A."/>
            <person name="Grimwood J."/>
            <person name="Schmutz J."/>
            <person name="Mcdaniel S.F."/>
        </authorList>
    </citation>
    <scope>NUCLEOTIDE SEQUENCE</scope>
    <source>
        <strain evidence="2">R40</strain>
    </source>
</reference>
<sequence length="106" mass="11843">MLQYRLHGRLICRYSLGLTLPTRPVLVLLTKLFAPNFVILPTHVDLPTAPGENIIIRNIAGTETLGGIGIVWCVHVLVLLHLVARLDVSLEFVLFGFGDCWWLVRG</sequence>
<feature type="transmembrane region" description="Helical" evidence="1">
    <location>
        <begin position="65"/>
        <end position="84"/>
    </location>
</feature>
<organism evidence="2 3">
    <name type="scientific">Ceratodon purpureus</name>
    <name type="common">Fire moss</name>
    <name type="synonym">Dicranum purpureum</name>
    <dbReference type="NCBI Taxonomy" id="3225"/>
    <lineage>
        <taxon>Eukaryota</taxon>
        <taxon>Viridiplantae</taxon>
        <taxon>Streptophyta</taxon>
        <taxon>Embryophyta</taxon>
        <taxon>Bryophyta</taxon>
        <taxon>Bryophytina</taxon>
        <taxon>Bryopsida</taxon>
        <taxon>Dicranidae</taxon>
        <taxon>Pseudoditrichales</taxon>
        <taxon>Ditrichaceae</taxon>
        <taxon>Ceratodon</taxon>
    </lineage>
</organism>
<evidence type="ECO:0000256" key="1">
    <source>
        <dbReference type="SAM" id="Phobius"/>
    </source>
</evidence>